<dbReference type="GO" id="GO:0016787">
    <property type="term" value="F:hydrolase activity"/>
    <property type="evidence" value="ECO:0007669"/>
    <property type="project" value="UniProtKB-KW"/>
</dbReference>
<evidence type="ECO:0000313" key="5">
    <source>
        <dbReference type="Proteomes" id="UP000032431"/>
    </source>
</evidence>
<dbReference type="PANTHER" id="PTHR11839">
    <property type="entry name" value="UDP/ADP-SUGAR PYROPHOSPHATASE"/>
    <property type="match status" value="1"/>
</dbReference>
<sequence>MKFEEKTTCENVIFKGKLLTLHHDEILLPNGKKADREFVKHPGGVGIVALTDDDCVLLVNQFRYPYKAEILEIPAGKLKYGEDPLECGKRELLEETGASAKEFISLGRLFPSPGYTNEIIYMFLATGLSFGEMHLDEDEFLDVRKVPLAEAVDMVMKGSIADSKTQTALLKTWVLKH</sequence>
<accession>A0A078KSC2</accession>
<proteinExistence type="predicted"/>
<dbReference type="Pfam" id="PF00293">
    <property type="entry name" value="NUDIX"/>
    <property type="match status" value="1"/>
</dbReference>
<evidence type="ECO:0000256" key="2">
    <source>
        <dbReference type="ARBA" id="ARBA00022801"/>
    </source>
</evidence>
<reference evidence="5" key="1">
    <citation type="submission" date="2014-07" db="EMBL/GenBank/DDBJ databases">
        <authorList>
            <person name="Wibberg D."/>
        </authorList>
    </citation>
    <scope>NUCLEOTIDE SEQUENCE [LARGE SCALE GENOMIC DNA]</scope>
    <source>
        <strain evidence="5">DG5</strain>
    </source>
</reference>
<dbReference type="KEGG" id="ccel:CCDG5_0890"/>
<protein>
    <submittedName>
        <fullName evidence="4">NUDIX hydrolase</fullName>
    </submittedName>
</protein>
<dbReference type="SUPFAM" id="SSF55811">
    <property type="entry name" value="Nudix"/>
    <property type="match status" value="1"/>
</dbReference>
<dbReference type="InterPro" id="IPR000086">
    <property type="entry name" value="NUDIX_hydrolase_dom"/>
</dbReference>
<dbReference type="FunFam" id="3.90.79.10:FF:000024">
    <property type="entry name" value="ADP-ribose pyrophosphatase"/>
    <property type="match status" value="1"/>
</dbReference>
<dbReference type="AlphaFoldDB" id="A0A078KSC2"/>
<dbReference type="GO" id="GO:0019693">
    <property type="term" value="P:ribose phosphate metabolic process"/>
    <property type="evidence" value="ECO:0007669"/>
    <property type="project" value="TreeGrafter"/>
</dbReference>
<dbReference type="InterPro" id="IPR015797">
    <property type="entry name" value="NUDIX_hydrolase-like_dom_sf"/>
</dbReference>
<name>A0A078KSC2_9FIRM</name>
<evidence type="ECO:0000256" key="1">
    <source>
        <dbReference type="ARBA" id="ARBA00001946"/>
    </source>
</evidence>
<dbReference type="PATRIC" id="fig|29343.3.peg.947"/>
<dbReference type="EMBL" id="LM995447">
    <property type="protein sequence ID" value="CDZ24014.1"/>
    <property type="molecule type" value="Genomic_DNA"/>
</dbReference>
<dbReference type="Gene3D" id="3.90.79.10">
    <property type="entry name" value="Nucleoside Triphosphate Pyrophosphohydrolase"/>
    <property type="match status" value="1"/>
</dbReference>
<keyword evidence="2 4" id="KW-0378">Hydrolase</keyword>
<dbReference type="PROSITE" id="PS51462">
    <property type="entry name" value="NUDIX"/>
    <property type="match status" value="1"/>
</dbReference>
<dbReference type="HOGENOM" id="CLU_062658_5_1_9"/>
<dbReference type="STRING" id="29343.CCDG5_0890"/>
<evidence type="ECO:0000313" key="4">
    <source>
        <dbReference type="EMBL" id="CDZ24014.1"/>
    </source>
</evidence>
<feature type="domain" description="Nudix hydrolase" evidence="3">
    <location>
        <begin position="40"/>
        <end position="168"/>
    </location>
</feature>
<gene>
    <name evidence="4" type="ORF">CCDG5_0890</name>
</gene>
<dbReference type="PANTHER" id="PTHR11839:SF18">
    <property type="entry name" value="NUDIX HYDROLASE DOMAIN-CONTAINING PROTEIN"/>
    <property type="match status" value="1"/>
</dbReference>
<keyword evidence="5" id="KW-1185">Reference proteome</keyword>
<comment type="cofactor">
    <cofactor evidence="1">
        <name>Mg(2+)</name>
        <dbReference type="ChEBI" id="CHEBI:18420"/>
    </cofactor>
</comment>
<organism evidence="4 5">
    <name type="scientific">[Clostridium] cellulosi</name>
    <dbReference type="NCBI Taxonomy" id="29343"/>
    <lineage>
        <taxon>Bacteria</taxon>
        <taxon>Bacillati</taxon>
        <taxon>Bacillota</taxon>
        <taxon>Clostridia</taxon>
        <taxon>Eubacteriales</taxon>
        <taxon>Oscillospiraceae</taxon>
        <taxon>Oscillospiraceae incertae sedis</taxon>
    </lineage>
</organism>
<dbReference type="GO" id="GO:0006753">
    <property type="term" value="P:nucleoside phosphate metabolic process"/>
    <property type="evidence" value="ECO:0007669"/>
    <property type="project" value="TreeGrafter"/>
</dbReference>
<evidence type="ECO:0000259" key="3">
    <source>
        <dbReference type="PROSITE" id="PS51462"/>
    </source>
</evidence>
<dbReference type="Proteomes" id="UP000032431">
    <property type="component" value="Chromosome I"/>
</dbReference>